<feature type="transmembrane region" description="Helical" evidence="5">
    <location>
        <begin position="339"/>
        <end position="357"/>
    </location>
</feature>
<evidence type="ECO:0000256" key="2">
    <source>
        <dbReference type="ARBA" id="ARBA00022692"/>
    </source>
</evidence>
<feature type="transmembrane region" description="Helical" evidence="5">
    <location>
        <begin position="39"/>
        <end position="61"/>
    </location>
</feature>
<dbReference type="InterPro" id="IPR051533">
    <property type="entry name" value="WaaL-like"/>
</dbReference>
<feature type="transmembrane region" description="Helical" evidence="5">
    <location>
        <begin position="392"/>
        <end position="412"/>
    </location>
</feature>
<evidence type="ECO:0000259" key="6">
    <source>
        <dbReference type="Pfam" id="PF04932"/>
    </source>
</evidence>
<dbReference type="Pfam" id="PF04932">
    <property type="entry name" value="Wzy_C"/>
    <property type="match status" value="1"/>
</dbReference>
<comment type="caution">
    <text evidence="7">The sequence shown here is derived from an EMBL/GenBank/DDBJ whole genome shotgun (WGS) entry which is preliminary data.</text>
</comment>
<dbReference type="RefSeq" id="WP_283406378.1">
    <property type="nucleotide sequence ID" value="NZ_FXUI01000006.1"/>
</dbReference>
<feature type="transmembrane region" description="Helical" evidence="5">
    <location>
        <begin position="213"/>
        <end position="231"/>
    </location>
</feature>
<keyword evidence="4 5" id="KW-0472">Membrane</keyword>
<feature type="transmembrane region" description="Helical" evidence="5">
    <location>
        <begin position="238"/>
        <end position="257"/>
    </location>
</feature>
<gene>
    <name evidence="7" type="ORF">SAMN06296065_106168</name>
</gene>
<keyword evidence="8" id="KW-1185">Reference proteome</keyword>
<keyword evidence="3 5" id="KW-1133">Transmembrane helix</keyword>
<dbReference type="EMBL" id="FXUI01000006">
    <property type="protein sequence ID" value="SMP72248.1"/>
    <property type="molecule type" value="Genomic_DNA"/>
</dbReference>
<reference evidence="7 8" key="1">
    <citation type="submission" date="2017-05" db="EMBL/GenBank/DDBJ databases">
        <authorList>
            <person name="Varghese N."/>
            <person name="Submissions S."/>
        </authorList>
    </citation>
    <scope>NUCLEOTIDE SEQUENCE [LARGE SCALE GENOMIC DNA]</scope>
    <source>
        <strain evidence="7 8">SM16</strain>
    </source>
</reference>
<feature type="transmembrane region" description="Helical" evidence="5">
    <location>
        <begin position="121"/>
        <end position="140"/>
    </location>
</feature>
<comment type="subcellular location">
    <subcellularLocation>
        <location evidence="1">Membrane</location>
        <topology evidence="1">Multi-pass membrane protein</topology>
    </subcellularLocation>
</comment>
<proteinExistence type="predicted"/>
<dbReference type="Proteomes" id="UP001157910">
    <property type="component" value="Unassembled WGS sequence"/>
</dbReference>
<keyword evidence="2 5" id="KW-0812">Transmembrane</keyword>
<evidence type="ECO:0000313" key="7">
    <source>
        <dbReference type="EMBL" id="SMP72248.1"/>
    </source>
</evidence>
<accession>A0ABY1QJ28</accession>
<sequence>MNSAAMGTTSPGSSRLGALFQRRDVQDGGFVALILMARIPANAGTAGATIGVALMCLYLGLRLDQCRDVFQRCRPQLAYPLFALLSTIWAIHPEVTSRAAVQMILTAFTGLVFSQADRPRAVLVALFIVYSGYTVLSLMVGNTQLDGIEGIPALVGIGGEAKNYFSNSAATGVLLALIMAVACLEKRARGLALVSLSIASACLVATVRAHSAGAVASLALAVALLLPLLALRRRTPGLKAGLTIAMLIVLILGAAFFQPLLTLVQELSAKDAGLTGRGYLWYRAAFIIEDSPWLGTGYFGFWIPENPDAVGFWRYFQIRQEGTAFSFHNSYIQTIVETGYLGLAVLVMSWGVGIIGLLRRFVLTPSLPTCFWLSYLALQLSKSPVELVRPAALVPTTIMLFTGLGFAGFPVVGQRLSRG</sequence>
<name>A0ABY1QJ28_9SPHN</name>
<feature type="transmembrane region" description="Helical" evidence="5">
    <location>
        <begin position="362"/>
        <end position="380"/>
    </location>
</feature>
<evidence type="ECO:0000256" key="5">
    <source>
        <dbReference type="SAM" id="Phobius"/>
    </source>
</evidence>
<dbReference type="PANTHER" id="PTHR37422:SF17">
    <property type="entry name" value="O-ANTIGEN LIGASE"/>
    <property type="match status" value="1"/>
</dbReference>
<organism evidence="7 8">
    <name type="scientific">Novosphingobium panipatense</name>
    <dbReference type="NCBI Taxonomy" id="428991"/>
    <lineage>
        <taxon>Bacteria</taxon>
        <taxon>Pseudomonadati</taxon>
        <taxon>Pseudomonadota</taxon>
        <taxon>Alphaproteobacteria</taxon>
        <taxon>Sphingomonadales</taxon>
        <taxon>Sphingomonadaceae</taxon>
        <taxon>Novosphingobium</taxon>
    </lineage>
</organism>
<evidence type="ECO:0000313" key="8">
    <source>
        <dbReference type="Proteomes" id="UP001157910"/>
    </source>
</evidence>
<dbReference type="PANTHER" id="PTHR37422">
    <property type="entry name" value="TEICHURONIC ACID BIOSYNTHESIS PROTEIN TUAE"/>
    <property type="match status" value="1"/>
</dbReference>
<feature type="transmembrane region" description="Helical" evidence="5">
    <location>
        <begin position="164"/>
        <end position="184"/>
    </location>
</feature>
<feature type="domain" description="O-antigen ligase-related" evidence="6">
    <location>
        <begin position="201"/>
        <end position="347"/>
    </location>
</feature>
<evidence type="ECO:0000256" key="3">
    <source>
        <dbReference type="ARBA" id="ARBA00022989"/>
    </source>
</evidence>
<protein>
    <submittedName>
        <fullName evidence="7">Exopolysaccharide production protein ExoQ</fullName>
    </submittedName>
</protein>
<feature type="transmembrane region" description="Helical" evidence="5">
    <location>
        <begin position="191"/>
        <end position="207"/>
    </location>
</feature>
<evidence type="ECO:0000256" key="1">
    <source>
        <dbReference type="ARBA" id="ARBA00004141"/>
    </source>
</evidence>
<dbReference type="InterPro" id="IPR007016">
    <property type="entry name" value="O-antigen_ligase-rel_domated"/>
</dbReference>
<evidence type="ECO:0000256" key="4">
    <source>
        <dbReference type="ARBA" id="ARBA00023136"/>
    </source>
</evidence>